<dbReference type="AlphaFoldDB" id="A0AAN6XAZ1"/>
<evidence type="ECO:0000313" key="3">
    <source>
        <dbReference type="Proteomes" id="UP001303160"/>
    </source>
</evidence>
<comment type="caution">
    <text evidence="2">The sequence shown here is derived from an EMBL/GenBank/DDBJ whole genome shotgun (WGS) entry which is preliminary data.</text>
</comment>
<evidence type="ECO:0000256" key="1">
    <source>
        <dbReference type="SAM" id="SignalP"/>
    </source>
</evidence>
<dbReference type="Proteomes" id="UP001303160">
    <property type="component" value="Unassembled WGS sequence"/>
</dbReference>
<organism evidence="2 3">
    <name type="scientific">Triangularia verruculosa</name>
    <dbReference type="NCBI Taxonomy" id="2587418"/>
    <lineage>
        <taxon>Eukaryota</taxon>
        <taxon>Fungi</taxon>
        <taxon>Dikarya</taxon>
        <taxon>Ascomycota</taxon>
        <taxon>Pezizomycotina</taxon>
        <taxon>Sordariomycetes</taxon>
        <taxon>Sordariomycetidae</taxon>
        <taxon>Sordariales</taxon>
        <taxon>Podosporaceae</taxon>
        <taxon>Triangularia</taxon>
    </lineage>
</organism>
<reference evidence="2" key="2">
    <citation type="submission" date="2023-05" db="EMBL/GenBank/DDBJ databases">
        <authorList>
            <consortium name="Lawrence Berkeley National Laboratory"/>
            <person name="Steindorff A."/>
            <person name="Hensen N."/>
            <person name="Bonometti L."/>
            <person name="Westerberg I."/>
            <person name="Brannstrom I.O."/>
            <person name="Guillou S."/>
            <person name="Cros-Aarteil S."/>
            <person name="Calhoun S."/>
            <person name="Haridas S."/>
            <person name="Kuo A."/>
            <person name="Mondo S."/>
            <person name="Pangilinan J."/>
            <person name="Riley R."/>
            <person name="Labutti K."/>
            <person name="Andreopoulos B."/>
            <person name="Lipzen A."/>
            <person name="Chen C."/>
            <person name="Yanf M."/>
            <person name="Daum C."/>
            <person name="Ng V."/>
            <person name="Clum A."/>
            <person name="Ohm R."/>
            <person name="Martin F."/>
            <person name="Silar P."/>
            <person name="Natvig D."/>
            <person name="Lalanne C."/>
            <person name="Gautier V."/>
            <person name="Ament-Velasquez S.L."/>
            <person name="Kruys A."/>
            <person name="Hutchinson M.I."/>
            <person name="Powell A.J."/>
            <person name="Barry K."/>
            <person name="Miller A.N."/>
            <person name="Grigoriev I.V."/>
            <person name="Debuchy R."/>
            <person name="Gladieux P."/>
            <person name="Thoren M.H."/>
            <person name="Johannesson H."/>
        </authorList>
    </citation>
    <scope>NUCLEOTIDE SEQUENCE</scope>
    <source>
        <strain evidence="2">CBS 315.58</strain>
    </source>
</reference>
<protein>
    <submittedName>
        <fullName evidence="2">Uncharacterized protein</fullName>
    </submittedName>
</protein>
<dbReference type="PANTHER" id="PTHR39613">
    <property type="entry name" value="ANCHORED CELL WALL PROTEIN, PUTATIVE (AFU_ORTHOLOGUE AFUA_4G08960)-RELATED"/>
    <property type="match status" value="1"/>
</dbReference>
<dbReference type="PANTHER" id="PTHR39613:SF1">
    <property type="entry name" value="ANCHORED CELL WALL PROTEIN, PUTATIVE (AFU_ORTHOLOGUE AFUA_4G08960)-RELATED"/>
    <property type="match status" value="1"/>
</dbReference>
<accession>A0AAN6XAZ1</accession>
<gene>
    <name evidence="2" type="ORF">QBC40DRAFT_342337</name>
</gene>
<keyword evidence="3" id="KW-1185">Reference proteome</keyword>
<proteinExistence type="predicted"/>
<feature type="chain" id="PRO_5042871108" evidence="1">
    <location>
        <begin position="20"/>
        <end position="411"/>
    </location>
</feature>
<dbReference type="EMBL" id="MU863973">
    <property type="protein sequence ID" value="KAK4196931.1"/>
    <property type="molecule type" value="Genomic_DNA"/>
</dbReference>
<name>A0AAN6XAZ1_9PEZI</name>
<keyword evidence="1" id="KW-0732">Signal</keyword>
<reference evidence="2" key="1">
    <citation type="journal article" date="2023" name="Mol. Phylogenet. Evol.">
        <title>Genome-scale phylogeny and comparative genomics of the fungal order Sordariales.</title>
        <authorList>
            <person name="Hensen N."/>
            <person name="Bonometti L."/>
            <person name="Westerberg I."/>
            <person name="Brannstrom I.O."/>
            <person name="Guillou S."/>
            <person name="Cros-Aarteil S."/>
            <person name="Calhoun S."/>
            <person name="Haridas S."/>
            <person name="Kuo A."/>
            <person name="Mondo S."/>
            <person name="Pangilinan J."/>
            <person name="Riley R."/>
            <person name="LaButti K."/>
            <person name="Andreopoulos B."/>
            <person name="Lipzen A."/>
            <person name="Chen C."/>
            <person name="Yan M."/>
            <person name="Daum C."/>
            <person name="Ng V."/>
            <person name="Clum A."/>
            <person name="Steindorff A."/>
            <person name="Ohm R.A."/>
            <person name="Martin F."/>
            <person name="Silar P."/>
            <person name="Natvig D.O."/>
            <person name="Lalanne C."/>
            <person name="Gautier V."/>
            <person name="Ament-Velasquez S.L."/>
            <person name="Kruys A."/>
            <person name="Hutchinson M.I."/>
            <person name="Powell A.J."/>
            <person name="Barry K."/>
            <person name="Miller A.N."/>
            <person name="Grigoriev I.V."/>
            <person name="Debuchy R."/>
            <person name="Gladieux P."/>
            <person name="Hiltunen Thoren M."/>
            <person name="Johannesson H."/>
        </authorList>
    </citation>
    <scope>NUCLEOTIDE SEQUENCE</scope>
    <source>
        <strain evidence="2">CBS 315.58</strain>
    </source>
</reference>
<sequence length="411" mass="44137">MLSHVLAFLVLGLGRLVAADTFDTSVCLFHLCSVDASSNNLTVGQIPGGQLEGSPVTESATWFRLYNGRLLDQSLRGCWWAWNSTVLVCDVSFSDVEEPDQLFSVTMHGDHQALAYNGTFSFYACRNGRYDRVNYYLNQTDATCSQVFLHIDPDMACFDEPYSSTSTTPPVFSFTTTFVPLPGETIITSDLLSTITGELSTYATTGTAGDDGTSTTTVTTAQVVYTTHEVATATDTHTALITLPEPSSLPPIYSTHPHSHSLSSIKPSLTTHLPLSPPLPSISTLYPDFNSTLYKSLTTPAGSDLSTIPYKSFTSIYSWNNSTHLPSTLKTTAVASGGYSHSRIATATRVTPTTFNIATTRSSPKPSLVATTLIVHTEHAEGTGPVVETFTVTGEQGAVFTFAVEVEGSDS</sequence>
<feature type="signal peptide" evidence="1">
    <location>
        <begin position="1"/>
        <end position="19"/>
    </location>
</feature>
<evidence type="ECO:0000313" key="2">
    <source>
        <dbReference type="EMBL" id="KAK4196931.1"/>
    </source>
</evidence>